<protein>
    <submittedName>
        <fullName evidence="1">Uncharacterized protein</fullName>
    </submittedName>
</protein>
<dbReference type="Proteomes" id="UP001249851">
    <property type="component" value="Unassembled WGS sequence"/>
</dbReference>
<sequence length="109" mass="12463">MIEALKVNKFGRTYRTGIALDQGMRSLIIDRILQEGGDRVTVYIPRSFRDDLELIEILKTEKPSVSLAEIISCLEEMDGEEVSMATVTERSSIDCHQVLDEKKNYEDRP</sequence>
<evidence type="ECO:0000313" key="2">
    <source>
        <dbReference type="Proteomes" id="UP001249851"/>
    </source>
</evidence>
<comment type="caution">
    <text evidence="1">The sequence shown here is derived from an EMBL/GenBank/DDBJ whole genome shotgun (WGS) entry which is preliminary data.</text>
</comment>
<gene>
    <name evidence="1" type="ORF">P5673_015110</name>
</gene>
<dbReference type="EMBL" id="JARQWQ010000031">
    <property type="protein sequence ID" value="KAK2561734.1"/>
    <property type="molecule type" value="Genomic_DNA"/>
</dbReference>
<proteinExistence type="predicted"/>
<organism evidence="1 2">
    <name type="scientific">Acropora cervicornis</name>
    <name type="common">Staghorn coral</name>
    <dbReference type="NCBI Taxonomy" id="6130"/>
    <lineage>
        <taxon>Eukaryota</taxon>
        <taxon>Metazoa</taxon>
        <taxon>Cnidaria</taxon>
        <taxon>Anthozoa</taxon>
        <taxon>Hexacorallia</taxon>
        <taxon>Scleractinia</taxon>
        <taxon>Astrocoeniina</taxon>
        <taxon>Acroporidae</taxon>
        <taxon>Acropora</taxon>
    </lineage>
</organism>
<reference evidence="1" key="1">
    <citation type="journal article" date="2023" name="G3 (Bethesda)">
        <title>Whole genome assembly and annotation of the endangered Caribbean coral Acropora cervicornis.</title>
        <authorList>
            <person name="Selwyn J.D."/>
            <person name="Vollmer S.V."/>
        </authorList>
    </citation>
    <scope>NUCLEOTIDE SEQUENCE</scope>
    <source>
        <strain evidence="1">K2</strain>
    </source>
</reference>
<evidence type="ECO:0000313" key="1">
    <source>
        <dbReference type="EMBL" id="KAK2561734.1"/>
    </source>
</evidence>
<reference evidence="1" key="2">
    <citation type="journal article" date="2023" name="Science">
        <title>Genomic signatures of disease resistance in endangered staghorn corals.</title>
        <authorList>
            <person name="Vollmer S.V."/>
            <person name="Selwyn J.D."/>
            <person name="Despard B.A."/>
            <person name="Roesel C.L."/>
        </authorList>
    </citation>
    <scope>NUCLEOTIDE SEQUENCE</scope>
    <source>
        <strain evidence="1">K2</strain>
    </source>
</reference>
<accession>A0AAD9QI32</accession>
<keyword evidence="2" id="KW-1185">Reference proteome</keyword>
<dbReference type="AlphaFoldDB" id="A0AAD9QI32"/>
<name>A0AAD9QI32_ACRCE</name>